<accession>A0A0D3C9Z4</accession>
<dbReference type="PANTHER" id="PTHR47150">
    <property type="entry name" value="OS12G0169200 PROTEIN"/>
    <property type="match status" value="1"/>
</dbReference>
<dbReference type="EnsemblPlants" id="Bo5g018080.1">
    <property type="protein sequence ID" value="Bo5g018080.1"/>
    <property type="gene ID" value="Bo5g018080"/>
</dbReference>
<dbReference type="HOGENOM" id="CLU_012390_8_2_1"/>
<dbReference type="Gramene" id="Bo5g018080.1">
    <property type="protein sequence ID" value="Bo5g018080.1"/>
    <property type="gene ID" value="Bo5g018080"/>
</dbReference>
<evidence type="ECO:0008006" key="3">
    <source>
        <dbReference type="Google" id="ProtNLM"/>
    </source>
</evidence>
<evidence type="ECO:0000313" key="2">
    <source>
        <dbReference type="Proteomes" id="UP000032141"/>
    </source>
</evidence>
<sequence length="546" mass="63399">MGQYSYSQPSSSSNSEDLTSLIEAEAEMYAAEAEISQWNAEVIHYEPSPEGDDGIPRTCYCGLEPVHGYSQTPKDPYRRYITCPNADDEDCHVWKWWDVAVEEEMRDIQTELSLRMWEGVTGAFDMSSYSSDEVDERLDEICDEYVEEIYNDIVEAQTIPQRTRQYVERHREGGQDQLWNDYFSEDSTFSTQLFRCRFRMNKELFLRLVHGLEACFPFFQQRRDAIGRWSLTALQKCTAAIRLLTYGTAADTVDEYLRLSESTALSCLHNFTDGIIQLFGDEYLRQPTPEDLQRLLDIGEKRGFPGMVGSIDCMHWEWKNCPTAWKGQYARGSGKPTFVLEVVASQDLWIWHAFFGPPGTLNDINVLDRSPVFDDILQGRAPRVKYVVNGHTYKLAYYLTDGIYPKWSTFIQSITLPQTPQQELFAKIQDATRKDVEQAFGVLQSRFSIVRNQVKTLNKKKIGKIMRACIILHNMIVEDERDEYSRIDISEFKEGDAPRCSEVETERPTNLNNIFPTRNDLRDRQTHERLKNDLIQNIWNKFSDED</sequence>
<dbReference type="InterPro" id="IPR006912">
    <property type="entry name" value="Harbinger_derived_prot"/>
</dbReference>
<dbReference type="Proteomes" id="UP000032141">
    <property type="component" value="Chromosome C5"/>
</dbReference>
<dbReference type="PANTHER" id="PTHR47150:SF5">
    <property type="entry name" value="OS07G0546750 PROTEIN"/>
    <property type="match status" value="1"/>
</dbReference>
<protein>
    <recommendedName>
        <fullName evidence="3">DDE Tnp4 domain-containing protein</fullName>
    </recommendedName>
</protein>
<dbReference type="AlphaFoldDB" id="A0A0D3C9Z4"/>
<reference evidence="1" key="2">
    <citation type="submission" date="2015-03" db="UniProtKB">
        <authorList>
            <consortium name="EnsemblPlants"/>
        </authorList>
    </citation>
    <scope>IDENTIFICATION</scope>
</reference>
<name>A0A0D3C9Z4_BRAOL</name>
<proteinExistence type="predicted"/>
<evidence type="ECO:0000313" key="1">
    <source>
        <dbReference type="EnsemblPlants" id="Bo5g018080.1"/>
    </source>
</evidence>
<dbReference type="Pfam" id="PF04827">
    <property type="entry name" value="Plant_tran"/>
    <property type="match status" value="1"/>
</dbReference>
<organism evidence="1 2">
    <name type="scientific">Brassica oleracea var. oleracea</name>
    <dbReference type="NCBI Taxonomy" id="109376"/>
    <lineage>
        <taxon>Eukaryota</taxon>
        <taxon>Viridiplantae</taxon>
        <taxon>Streptophyta</taxon>
        <taxon>Embryophyta</taxon>
        <taxon>Tracheophyta</taxon>
        <taxon>Spermatophyta</taxon>
        <taxon>Magnoliopsida</taxon>
        <taxon>eudicotyledons</taxon>
        <taxon>Gunneridae</taxon>
        <taxon>Pentapetalae</taxon>
        <taxon>rosids</taxon>
        <taxon>malvids</taxon>
        <taxon>Brassicales</taxon>
        <taxon>Brassicaceae</taxon>
        <taxon>Brassiceae</taxon>
        <taxon>Brassica</taxon>
    </lineage>
</organism>
<dbReference type="eggNOG" id="ENOG502QR5Z">
    <property type="taxonomic scope" value="Eukaryota"/>
</dbReference>
<reference evidence="1 2" key="1">
    <citation type="journal article" date="2014" name="Genome Biol.">
        <title>Transcriptome and methylome profiling reveals relics of genome dominance in the mesopolyploid Brassica oleracea.</title>
        <authorList>
            <person name="Parkin I.A."/>
            <person name="Koh C."/>
            <person name="Tang H."/>
            <person name="Robinson S.J."/>
            <person name="Kagale S."/>
            <person name="Clarke W.E."/>
            <person name="Town C.D."/>
            <person name="Nixon J."/>
            <person name="Krishnakumar V."/>
            <person name="Bidwell S.L."/>
            <person name="Denoeud F."/>
            <person name="Belcram H."/>
            <person name="Links M.G."/>
            <person name="Just J."/>
            <person name="Clarke C."/>
            <person name="Bender T."/>
            <person name="Huebert T."/>
            <person name="Mason A.S."/>
            <person name="Pires J.C."/>
            <person name="Barker G."/>
            <person name="Moore J."/>
            <person name="Walley P.G."/>
            <person name="Manoli S."/>
            <person name="Batley J."/>
            <person name="Edwards D."/>
            <person name="Nelson M.N."/>
            <person name="Wang X."/>
            <person name="Paterson A.H."/>
            <person name="King G."/>
            <person name="Bancroft I."/>
            <person name="Chalhoub B."/>
            <person name="Sharpe A.G."/>
        </authorList>
    </citation>
    <scope>NUCLEOTIDE SEQUENCE</scope>
    <source>
        <strain evidence="1 2">cv. TO1000</strain>
    </source>
</reference>
<keyword evidence="2" id="KW-1185">Reference proteome</keyword>